<dbReference type="EMBL" id="KI680778">
    <property type="protein sequence ID" value="ETL88396.1"/>
    <property type="molecule type" value="Genomic_DNA"/>
</dbReference>
<dbReference type="Proteomes" id="UP000054423">
    <property type="component" value="Unassembled WGS sequence"/>
</dbReference>
<evidence type="ECO:0000256" key="1">
    <source>
        <dbReference type="SAM" id="MobiDB-lite"/>
    </source>
</evidence>
<dbReference type="PANTHER" id="PTHR46599">
    <property type="entry name" value="PIGGYBAC TRANSPOSABLE ELEMENT-DERIVED PROTEIN 4"/>
    <property type="match status" value="1"/>
</dbReference>
<dbReference type="PANTHER" id="PTHR46599:SF3">
    <property type="entry name" value="PIGGYBAC TRANSPOSABLE ELEMENT-DERIVED PROTEIN 4"/>
    <property type="match status" value="1"/>
</dbReference>
<reference evidence="3" key="1">
    <citation type="submission" date="2013-11" db="EMBL/GenBank/DDBJ databases">
        <title>The Genome Sequence of Phytophthora parasitica CHvinca01.</title>
        <authorList>
            <consortium name="The Broad Institute Genomics Platform"/>
            <person name="Russ C."/>
            <person name="Tyler B."/>
            <person name="Panabieres F."/>
            <person name="Shan W."/>
            <person name="Tripathy S."/>
            <person name="Grunwald N."/>
            <person name="Machado M."/>
            <person name="Johnson C.S."/>
            <person name="Arredondo F."/>
            <person name="Hong C."/>
            <person name="Coffey M."/>
            <person name="Young S.K."/>
            <person name="Zeng Q."/>
            <person name="Gargeya S."/>
            <person name="Fitzgerald M."/>
            <person name="Abouelleil A."/>
            <person name="Alvarado L."/>
            <person name="Chapman S.B."/>
            <person name="Gainer-Dewar J."/>
            <person name="Goldberg J."/>
            <person name="Griggs A."/>
            <person name="Gujja S."/>
            <person name="Hansen M."/>
            <person name="Howarth C."/>
            <person name="Imamovic A."/>
            <person name="Ireland A."/>
            <person name="Larimer J."/>
            <person name="McCowan C."/>
            <person name="Murphy C."/>
            <person name="Pearson M."/>
            <person name="Poon T.W."/>
            <person name="Priest M."/>
            <person name="Roberts A."/>
            <person name="Saif S."/>
            <person name="Shea T."/>
            <person name="Sykes S."/>
            <person name="Wortman J."/>
            <person name="Nusbaum C."/>
            <person name="Birren B."/>
        </authorList>
    </citation>
    <scope>NUCLEOTIDE SEQUENCE [LARGE SCALE GENOMIC DNA]</scope>
    <source>
        <strain evidence="3">CHvinca01</strain>
    </source>
</reference>
<feature type="compositionally biased region" description="Basic and acidic residues" evidence="1">
    <location>
        <begin position="1"/>
        <end position="12"/>
    </location>
</feature>
<accession>W2KT85</accession>
<evidence type="ECO:0000313" key="3">
    <source>
        <dbReference type="EMBL" id="ETL88396.1"/>
    </source>
</evidence>
<feature type="compositionally biased region" description="Acidic residues" evidence="1">
    <location>
        <begin position="13"/>
        <end position="27"/>
    </location>
</feature>
<dbReference type="InterPro" id="IPR029526">
    <property type="entry name" value="PGBD"/>
</dbReference>
<gene>
    <name evidence="3" type="ORF">L917_12526</name>
</gene>
<name>W2KT85_PHYNI</name>
<dbReference type="AlphaFoldDB" id="W2KT85"/>
<dbReference type="OrthoDB" id="93607at2759"/>
<dbReference type="VEuPathDB" id="FungiDB:PPTG_03149"/>
<evidence type="ECO:0000259" key="2">
    <source>
        <dbReference type="Pfam" id="PF13843"/>
    </source>
</evidence>
<proteinExistence type="predicted"/>
<feature type="region of interest" description="Disordered" evidence="1">
    <location>
        <begin position="1"/>
        <end position="28"/>
    </location>
</feature>
<organism evidence="3">
    <name type="scientific">Phytophthora nicotianae</name>
    <name type="common">Potato buckeye rot agent</name>
    <name type="synonym">Phytophthora parasitica</name>
    <dbReference type="NCBI Taxonomy" id="4792"/>
    <lineage>
        <taxon>Eukaryota</taxon>
        <taxon>Sar</taxon>
        <taxon>Stramenopiles</taxon>
        <taxon>Oomycota</taxon>
        <taxon>Peronosporomycetes</taxon>
        <taxon>Peronosporales</taxon>
        <taxon>Peronosporaceae</taxon>
        <taxon>Phytophthora</taxon>
    </lineage>
</organism>
<sequence>MKDEDNADKYESMDSESDGFGSDDDDDAVLRQLGDDVSFDDEEAPLMDAAFIDCLGGSLSIKDMNRNTLRSMAWTPASSKYETDNNALEGLRDQVARPVQATRAKKDSPFELLFYFMPTSLWTFITRETNTYKRSHLEEKARRERPRLIREGRNAPGQTLRDVRRRIRVEPDYVPREVLRVMGLLVAHMLSPTPNKRDKLWKLKAVIDVLQARFFSALTVSNIILFDEGVLPATFKRNGTRMFMLDKPHRYDTNMFMTCDVVSAYYHSYDLRFEIYVWKRQINENASQAFGHKTRAAAILHVGPAHHPTTLHVRLHGWDNYDVEAGARRAHRRATEDTASHSRAWFIQVLKIGCNAHHGCKPLMLPQAGALPDHRSVHGRRCHQAKSQGGGAIDVQLPILVMDYQRWVGGVDVHDELRLQTFSVQTAFRFRKYYTGMFLGMYDLALVNAYLTPNEACRLNGVAAMKRVS</sequence>
<feature type="domain" description="PiggyBac transposable element-derived protein" evidence="2">
    <location>
        <begin position="194"/>
        <end position="271"/>
    </location>
</feature>
<dbReference type="Pfam" id="PF13843">
    <property type="entry name" value="DDE_Tnp_1_7"/>
    <property type="match status" value="1"/>
</dbReference>
<protein>
    <recommendedName>
        <fullName evidence="2">PiggyBac transposable element-derived protein domain-containing protein</fullName>
    </recommendedName>
</protein>